<evidence type="ECO:0000313" key="1">
    <source>
        <dbReference type="EMBL" id="KAK1344968.1"/>
    </source>
</evidence>
<sequence>MRIPPIGKMNVHPSPCFLLISYNFIEKLEGIHVMKNSFIIPYIIGNRLPNPNCASLSSLNPDIYIHSTSTFQRLQGIVTCFRHEMLKTSQPWPPCLSRCKGPVHEFMHRWDPAGLAPIGADWGWAVREEEMAGGWLASLL</sequence>
<gene>
    <name evidence="1" type="ORF">QTO34_013672</name>
</gene>
<organism evidence="1 2">
    <name type="scientific">Cnephaeus nilssonii</name>
    <name type="common">Northern bat</name>
    <name type="synonym">Eptesicus nilssonii</name>
    <dbReference type="NCBI Taxonomy" id="3371016"/>
    <lineage>
        <taxon>Eukaryota</taxon>
        <taxon>Metazoa</taxon>
        <taxon>Chordata</taxon>
        <taxon>Craniata</taxon>
        <taxon>Vertebrata</taxon>
        <taxon>Euteleostomi</taxon>
        <taxon>Mammalia</taxon>
        <taxon>Eutheria</taxon>
        <taxon>Laurasiatheria</taxon>
        <taxon>Chiroptera</taxon>
        <taxon>Yangochiroptera</taxon>
        <taxon>Vespertilionidae</taxon>
        <taxon>Cnephaeus</taxon>
    </lineage>
</organism>
<reference evidence="1" key="1">
    <citation type="submission" date="2023-06" db="EMBL/GenBank/DDBJ databases">
        <title>Reference genome for the Northern bat (Eptesicus nilssonii), a most northern bat species.</title>
        <authorList>
            <person name="Laine V.N."/>
            <person name="Pulliainen A.T."/>
            <person name="Lilley T.M."/>
        </authorList>
    </citation>
    <scope>NUCLEOTIDE SEQUENCE</scope>
    <source>
        <strain evidence="1">BLF_Eptnil</strain>
        <tissue evidence="1">Kidney</tissue>
    </source>
</reference>
<dbReference type="EMBL" id="JAULJE010000003">
    <property type="protein sequence ID" value="KAK1344968.1"/>
    <property type="molecule type" value="Genomic_DNA"/>
</dbReference>
<dbReference type="AlphaFoldDB" id="A0AA40LV59"/>
<proteinExistence type="predicted"/>
<dbReference type="Proteomes" id="UP001177744">
    <property type="component" value="Unassembled WGS sequence"/>
</dbReference>
<protein>
    <submittedName>
        <fullName evidence="1">Uncharacterized protein</fullName>
    </submittedName>
</protein>
<comment type="caution">
    <text evidence="1">The sequence shown here is derived from an EMBL/GenBank/DDBJ whole genome shotgun (WGS) entry which is preliminary data.</text>
</comment>
<name>A0AA40LV59_CNENI</name>
<accession>A0AA40LV59</accession>
<keyword evidence="2" id="KW-1185">Reference proteome</keyword>
<evidence type="ECO:0000313" key="2">
    <source>
        <dbReference type="Proteomes" id="UP001177744"/>
    </source>
</evidence>